<keyword evidence="5 10" id="KW-0317">Glutathione biosynthesis</keyword>
<proteinExistence type="inferred from homology"/>
<evidence type="ECO:0000256" key="12">
    <source>
        <dbReference type="PIRSR" id="PIRSR001558-2"/>
    </source>
</evidence>
<dbReference type="PANTHER" id="PTHR11130:SF0">
    <property type="entry name" value="GLUTATHIONE SYNTHETASE"/>
    <property type="match status" value="1"/>
</dbReference>
<feature type="binding site" evidence="13">
    <location>
        <begin position="239"/>
        <end position="241"/>
    </location>
    <ligand>
        <name>substrate</name>
    </ligand>
</feature>
<sequence length="561" mass="61494">MTSSSSSLSFDFSQWPPEFTADQLTELTRLATTYSLAHGLLYLPPHPQPPPPPSAAPASAIHAPISLVPAPFPRKLFGEVKKLQRIYNVLYARIALDEEFLDRIMGEGGGVADVDDFTRQLWRIWKELRDDGHAAESTHLGIFRSDYLLHAPSPEEPISLRQVEFNTISSSFGALSERAAALHRYLLASTDYYGSSPLLTPDNLPENGTTSTIADALAAAHTAYGVKNAYILFVVQPNERNVFDQRWIEYELLERHSIKVIRQTFSELSQSATIHPTNRKLTITTSTTTAEKEIAVIYYRAGYTPTDYPNPTYYQIRKRLESSRATNCPTIALQLAGGKKVQQELTREGVLERFLLPREGAAGKGEGGGFGSVKFTREDVESIRASWVPMWGLNEPGGVERALSLSSSPSSPTPPSSSSENPRIRGLVLKPQREGGGNNVYKEDIPAFLKGLDVEERAAWIAMAIIETPERVGGYLVRAGASSGSSSGTGEEKEYQKPVEVISELGIFGWALFSGRQVESGIEMKEKEGEGGWLVRTKGKESNEGGVAVGFSVLDSVVLVD</sequence>
<feature type="binding site" evidence="13">
    <location>
        <begin position="547"/>
        <end position="548"/>
    </location>
    <ligand>
        <name>substrate</name>
    </ligand>
</feature>
<dbReference type="OrthoDB" id="2020073at2759"/>
<evidence type="ECO:0000256" key="5">
    <source>
        <dbReference type="ARBA" id="ARBA00022684"/>
    </source>
</evidence>
<dbReference type="SUPFAM" id="SSF56059">
    <property type="entry name" value="Glutathione synthetase ATP-binding domain-like"/>
    <property type="match status" value="1"/>
</dbReference>
<dbReference type="Gene3D" id="1.10.1080.10">
    <property type="entry name" value="Glutathione Synthetase, Chain A, domain 3"/>
    <property type="match status" value="1"/>
</dbReference>
<evidence type="ECO:0000256" key="3">
    <source>
        <dbReference type="ARBA" id="ARBA00011738"/>
    </source>
</evidence>
<gene>
    <name evidence="16" type="ORF">PNOK_0692500</name>
</gene>
<feature type="domain" description="Glutathione synthase substrate-binding" evidence="15">
    <location>
        <begin position="230"/>
        <end position="336"/>
    </location>
</feature>
<dbReference type="Gene3D" id="3.30.1490.80">
    <property type="match status" value="1"/>
</dbReference>
<feature type="binding site" evidence="12">
    <location>
        <position position="434"/>
    </location>
    <ligand>
        <name>Mg(2+)</name>
        <dbReference type="ChEBI" id="CHEBI:18420"/>
    </ligand>
</feature>
<evidence type="ECO:0000256" key="14">
    <source>
        <dbReference type="SAM" id="MobiDB-lite"/>
    </source>
</evidence>
<name>A0A286UB92_9AGAM</name>
<dbReference type="FunFam" id="3.40.50.1760:FF:000001">
    <property type="entry name" value="Glutathione synthetase"/>
    <property type="match status" value="1"/>
</dbReference>
<dbReference type="SUPFAM" id="SSF52440">
    <property type="entry name" value="PreATP-grasp domain"/>
    <property type="match status" value="1"/>
</dbReference>
<dbReference type="InterPro" id="IPR014049">
    <property type="entry name" value="Glutathione_synthase_N_euk"/>
</dbReference>
<feature type="binding site" evidence="12">
    <location>
        <position position="166"/>
    </location>
    <ligand>
        <name>Mg(2+)</name>
        <dbReference type="ChEBI" id="CHEBI:18420"/>
    </ligand>
</feature>
<comment type="catalytic activity">
    <reaction evidence="10">
        <text>gamma-L-glutamyl-L-cysteine + glycine + ATP = glutathione + ADP + phosphate + H(+)</text>
        <dbReference type="Rhea" id="RHEA:13557"/>
        <dbReference type="ChEBI" id="CHEBI:15378"/>
        <dbReference type="ChEBI" id="CHEBI:30616"/>
        <dbReference type="ChEBI" id="CHEBI:43474"/>
        <dbReference type="ChEBI" id="CHEBI:57305"/>
        <dbReference type="ChEBI" id="CHEBI:57925"/>
        <dbReference type="ChEBI" id="CHEBI:58173"/>
        <dbReference type="ChEBI" id="CHEBI:456216"/>
        <dbReference type="EC" id="6.3.2.3"/>
    </reaction>
</comment>
<dbReference type="Gene3D" id="3.30.470.20">
    <property type="entry name" value="ATP-grasp fold, B domain"/>
    <property type="match status" value="1"/>
</dbReference>
<keyword evidence="17" id="KW-1185">Reference proteome</keyword>
<dbReference type="EC" id="6.3.2.3" evidence="10"/>
<feature type="binding site" evidence="11">
    <location>
        <position position="245"/>
    </location>
    <ligand>
        <name>substrate</name>
    </ligand>
</feature>
<organism evidence="16 17">
    <name type="scientific">Pyrrhoderma noxium</name>
    <dbReference type="NCBI Taxonomy" id="2282107"/>
    <lineage>
        <taxon>Eukaryota</taxon>
        <taxon>Fungi</taxon>
        <taxon>Dikarya</taxon>
        <taxon>Basidiomycota</taxon>
        <taxon>Agaricomycotina</taxon>
        <taxon>Agaricomycetes</taxon>
        <taxon>Hymenochaetales</taxon>
        <taxon>Hymenochaetaceae</taxon>
        <taxon>Pyrrhoderma</taxon>
    </lineage>
</organism>
<evidence type="ECO:0000256" key="13">
    <source>
        <dbReference type="PIRSR" id="PIRSR001558-3"/>
    </source>
</evidence>
<keyword evidence="9 10" id="KW-0460">Magnesium</keyword>
<feature type="binding site" evidence="11">
    <location>
        <position position="339"/>
    </location>
    <ligand>
        <name>ATP</name>
        <dbReference type="ChEBI" id="CHEBI:30616"/>
    </ligand>
</feature>
<feature type="binding site" evidence="13">
    <location>
        <begin position="168"/>
        <end position="171"/>
    </location>
    <ligand>
        <name>substrate</name>
    </ligand>
</feature>
<dbReference type="STRING" id="2282107.A0A286UB92"/>
<feature type="binding site" evidence="11">
    <location>
        <position position="544"/>
    </location>
    <ligand>
        <name>ATP</name>
        <dbReference type="ChEBI" id="CHEBI:30616"/>
    </ligand>
</feature>
<feature type="binding site" evidence="11">
    <location>
        <position position="164"/>
    </location>
    <ligand>
        <name>ATP</name>
        <dbReference type="ChEBI" id="CHEBI:30616"/>
    </ligand>
</feature>
<evidence type="ECO:0000256" key="6">
    <source>
        <dbReference type="ARBA" id="ARBA00022723"/>
    </source>
</evidence>
<comment type="caution">
    <text evidence="16">The sequence shown here is derived from an EMBL/GenBank/DDBJ whole genome shotgun (WGS) entry which is preliminary data.</text>
</comment>
<evidence type="ECO:0000313" key="17">
    <source>
        <dbReference type="Proteomes" id="UP000217199"/>
    </source>
</evidence>
<dbReference type="PIRSF" id="PIRSF001558">
    <property type="entry name" value="GSHase"/>
    <property type="match status" value="1"/>
</dbReference>
<evidence type="ECO:0000259" key="15">
    <source>
        <dbReference type="Pfam" id="PF03199"/>
    </source>
</evidence>
<keyword evidence="6 10" id="KW-0479">Metal-binding</keyword>
<dbReference type="InterPro" id="IPR004887">
    <property type="entry name" value="GSH_synth_subst-bd"/>
</dbReference>
<evidence type="ECO:0000256" key="9">
    <source>
        <dbReference type="ARBA" id="ARBA00022842"/>
    </source>
</evidence>
<protein>
    <recommendedName>
        <fullName evidence="10">Glutathione synthetase</fullName>
        <shortName evidence="10">GSH-S</shortName>
        <ecNumber evidence="10">6.3.2.3</ecNumber>
    </recommendedName>
</protein>
<feature type="binding site" evidence="11">
    <location>
        <position position="538"/>
    </location>
    <ligand>
        <name>ATP</name>
        <dbReference type="ChEBI" id="CHEBI:30616"/>
    </ligand>
</feature>
<evidence type="ECO:0000313" key="16">
    <source>
        <dbReference type="EMBL" id="PAV16861.1"/>
    </source>
</evidence>
<feature type="binding site" evidence="11">
    <location>
        <begin position="430"/>
        <end position="439"/>
    </location>
    <ligand>
        <name>ATP</name>
        <dbReference type="ChEBI" id="CHEBI:30616"/>
    </ligand>
</feature>
<dbReference type="PANTHER" id="PTHR11130">
    <property type="entry name" value="GLUTATHIONE SYNTHETASE"/>
    <property type="match status" value="1"/>
</dbReference>
<dbReference type="GO" id="GO:0004363">
    <property type="term" value="F:glutathione synthase activity"/>
    <property type="evidence" value="ECO:0007669"/>
    <property type="project" value="UniProtKB-UniRule"/>
</dbReference>
<dbReference type="Gene3D" id="3.30.1490.50">
    <property type="match status" value="1"/>
</dbReference>
<evidence type="ECO:0000256" key="7">
    <source>
        <dbReference type="ARBA" id="ARBA00022741"/>
    </source>
</evidence>
<feature type="binding site" evidence="11">
    <location>
        <position position="144"/>
    </location>
    <ligand>
        <name>ATP</name>
        <dbReference type="ChEBI" id="CHEBI:30616"/>
    </ligand>
</feature>
<evidence type="ECO:0000256" key="8">
    <source>
        <dbReference type="ARBA" id="ARBA00022840"/>
    </source>
</evidence>
<feature type="binding site" evidence="11">
    <location>
        <position position="536"/>
    </location>
    <ligand>
        <name>substrate</name>
    </ligand>
</feature>
<feature type="binding site" evidence="11">
    <location>
        <position position="441"/>
    </location>
    <ligand>
        <name>ATP</name>
        <dbReference type="ChEBI" id="CHEBI:30616"/>
    </ligand>
</feature>
<comment type="pathway">
    <text evidence="1 10">Sulfur metabolism; glutathione biosynthesis; glutathione from L-cysteine and L-glutamate: step 2/2.</text>
</comment>
<dbReference type="FunCoup" id="A0A286UB92">
    <property type="interactions" value="550"/>
</dbReference>
<dbReference type="InterPro" id="IPR005615">
    <property type="entry name" value="Glutathione_synthase"/>
</dbReference>
<dbReference type="GO" id="GO:0043295">
    <property type="term" value="F:glutathione binding"/>
    <property type="evidence" value="ECO:0007669"/>
    <property type="project" value="UniProtKB-UniRule"/>
</dbReference>
<dbReference type="InterPro" id="IPR037013">
    <property type="entry name" value="GSH-S_sub-bd_sf"/>
</dbReference>
<dbReference type="Proteomes" id="UP000217199">
    <property type="component" value="Unassembled WGS sequence"/>
</dbReference>
<feature type="binding site" evidence="13">
    <location>
        <begin position="300"/>
        <end position="303"/>
    </location>
    <ligand>
        <name>substrate</name>
    </ligand>
</feature>
<dbReference type="EMBL" id="NBII01000007">
    <property type="protein sequence ID" value="PAV16861.1"/>
    <property type="molecule type" value="Genomic_DNA"/>
</dbReference>
<evidence type="ECO:0000256" key="4">
    <source>
        <dbReference type="ARBA" id="ARBA00022598"/>
    </source>
</evidence>
<dbReference type="GO" id="GO:0005524">
    <property type="term" value="F:ATP binding"/>
    <property type="evidence" value="ECO:0007669"/>
    <property type="project" value="UniProtKB-UniRule"/>
</dbReference>
<dbReference type="Pfam" id="PF03199">
    <property type="entry name" value="GSH_synthase"/>
    <property type="match status" value="1"/>
</dbReference>
<keyword evidence="7 10" id="KW-0547">Nucleotide-binding</keyword>
<comment type="cofactor">
    <cofactor evidence="10 12">
        <name>Mg(2+)</name>
        <dbReference type="ChEBI" id="CHEBI:18420"/>
    </cofactor>
    <text evidence="10 12">Binds 1 Mg(2+) ion per subunit.</text>
</comment>
<evidence type="ECO:0000256" key="10">
    <source>
        <dbReference type="PIRNR" id="PIRNR001558"/>
    </source>
</evidence>
<dbReference type="InterPro" id="IPR014709">
    <property type="entry name" value="Glutathione_synthase_C_euk"/>
</dbReference>
<dbReference type="InterPro" id="IPR016185">
    <property type="entry name" value="PreATP-grasp_dom_sf"/>
</dbReference>
<keyword evidence="4 10" id="KW-0436">Ligase</keyword>
<dbReference type="InterPro" id="IPR014042">
    <property type="entry name" value="Glutathione_synthase_a-hlx"/>
</dbReference>
<comment type="subunit">
    <text evidence="3">Homodimer.</text>
</comment>
<comment type="similarity">
    <text evidence="2 10">Belongs to the eukaryotic GSH synthase family.</text>
</comment>
<dbReference type="AlphaFoldDB" id="A0A286UB92"/>
<keyword evidence="8 10" id="KW-0067">ATP-binding</keyword>
<feature type="binding site" evidence="11">
    <location>
        <position position="504"/>
    </location>
    <ligand>
        <name>ATP</name>
        <dbReference type="ChEBI" id="CHEBI:30616"/>
    </ligand>
</feature>
<dbReference type="InParanoid" id="A0A286UB92"/>
<dbReference type="GO" id="GO:0005829">
    <property type="term" value="C:cytosol"/>
    <property type="evidence" value="ECO:0007669"/>
    <property type="project" value="TreeGrafter"/>
</dbReference>
<dbReference type="GO" id="GO:0000287">
    <property type="term" value="F:magnesium ion binding"/>
    <property type="evidence" value="ECO:0007669"/>
    <property type="project" value="UniProtKB-UniRule"/>
</dbReference>
<evidence type="ECO:0000256" key="2">
    <source>
        <dbReference type="ARBA" id="ARBA00010385"/>
    </source>
</evidence>
<feature type="binding site" evidence="11">
    <location>
        <begin position="463"/>
        <end position="466"/>
    </location>
    <ligand>
        <name>ATP</name>
        <dbReference type="ChEBI" id="CHEBI:30616"/>
    </ligand>
</feature>
<feature type="binding site" evidence="12">
    <location>
        <position position="164"/>
    </location>
    <ligand>
        <name>Mg(2+)</name>
        <dbReference type="ChEBI" id="CHEBI:18420"/>
    </ligand>
</feature>
<feature type="region of interest" description="Disordered" evidence="14">
    <location>
        <begin position="401"/>
        <end position="432"/>
    </location>
</feature>
<accession>A0A286UB92</accession>
<dbReference type="Pfam" id="PF03917">
    <property type="entry name" value="GSH_synth_ATP"/>
    <property type="match status" value="1"/>
</dbReference>
<dbReference type="Gene3D" id="3.40.50.1760">
    <property type="entry name" value="Glutathione synthase, substrate-binding domain superfamily, eukaryotic"/>
    <property type="match status" value="1"/>
</dbReference>
<dbReference type="UniPathway" id="UPA00142">
    <property type="reaction ID" value="UER00210"/>
</dbReference>
<evidence type="ECO:0000256" key="1">
    <source>
        <dbReference type="ARBA" id="ARBA00004965"/>
    </source>
</evidence>
<reference evidence="16 17" key="1">
    <citation type="journal article" date="2017" name="Mol. Ecol.">
        <title>Comparative and population genomic landscape of Phellinus noxius: A hypervariable fungus causing root rot in trees.</title>
        <authorList>
            <person name="Chung C.L."/>
            <person name="Lee T.J."/>
            <person name="Akiba M."/>
            <person name="Lee H.H."/>
            <person name="Kuo T.H."/>
            <person name="Liu D."/>
            <person name="Ke H.M."/>
            <person name="Yokoi T."/>
            <person name="Roa M.B."/>
            <person name="Lu M.J."/>
            <person name="Chang Y.Y."/>
            <person name="Ann P.J."/>
            <person name="Tsai J.N."/>
            <person name="Chen C.Y."/>
            <person name="Tzean S.S."/>
            <person name="Ota Y."/>
            <person name="Hattori T."/>
            <person name="Sahashi N."/>
            <person name="Liou R.F."/>
            <person name="Kikuchi T."/>
            <person name="Tsai I.J."/>
        </authorList>
    </citation>
    <scope>NUCLEOTIDE SEQUENCE [LARGE SCALE GENOMIC DNA]</scope>
    <source>
        <strain evidence="16 17">FFPRI411160</strain>
    </source>
</reference>
<evidence type="ECO:0000256" key="11">
    <source>
        <dbReference type="PIRSR" id="PIRSR001558-1"/>
    </source>
</evidence>